<sequence length="110" mass="11396">MLYKVSAQGSSCREHALKRNPPSVLTAVALAVTATTVLKSTGECAKVAACLFACGGLEAIQTVEDIGSGVDVGRRALGAVHAHLPRRAILATSKGDGQFLCIIDEVPLDH</sequence>
<keyword evidence="2" id="KW-1185">Reference proteome</keyword>
<evidence type="ECO:0000313" key="2">
    <source>
        <dbReference type="Proteomes" id="UP000266841"/>
    </source>
</evidence>
<name>K0RKR3_THAOC</name>
<evidence type="ECO:0000313" key="1">
    <source>
        <dbReference type="EMBL" id="EJK47237.1"/>
    </source>
</evidence>
<organism evidence="1 2">
    <name type="scientific">Thalassiosira oceanica</name>
    <name type="common">Marine diatom</name>
    <dbReference type="NCBI Taxonomy" id="159749"/>
    <lineage>
        <taxon>Eukaryota</taxon>
        <taxon>Sar</taxon>
        <taxon>Stramenopiles</taxon>
        <taxon>Ochrophyta</taxon>
        <taxon>Bacillariophyta</taxon>
        <taxon>Coscinodiscophyceae</taxon>
        <taxon>Thalassiosirophycidae</taxon>
        <taxon>Thalassiosirales</taxon>
        <taxon>Thalassiosiraceae</taxon>
        <taxon>Thalassiosira</taxon>
    </lineage>
</organism>
<protein>
    <submittedName>
        <fullName evidence="1">Uncharacterized protein</fullName>
    </submittedName>
</protein>
<proteinExistence type="predicted"/>
<gene>
    <name evidence="1" type="ORF">THAOC_34059</name>
</gene>
<dbReference type="EMBL" id="AGNL01047178">
    <property type="protein sequence ID" value="EJK47237.1"/>
    <property type="molecule type" value="Genomic_DNA"/>
</dbReference>
<dbReference type="Proteomes" id="UP000266841">
    <property type="component" value="Unassembled WGS sequence"/>
</dbReference>
<accession>K0RKR3</accession>
<comment type="caution">
    <text evidence="1">The sequence shown here is derived from an EMBL/GenBank/DDBJ whole genome shotgun (WGS) entry which is preliminary data.</text>
</comment>
<feature type="non-terminal residue" evidence="1">
    <location>
        <position position="110"/>
    </location>
</feature>
<dbReference type="AlphaFoldDB" id="K0RKR3"/>
<reference evidence="1 2" key="1">
    <citation type="journal article" date="2012" name="Genome Biol.">
        <title>Genome and low-iron response of an oceanic diatom adapted to chronic iron limitation.</title>
        <authorList>
            <person name="Lommer M."/>
            <person name="Specht M."/>
            <person name="Roy A.S."/>
            <person name="Kraemer L."/>
            <person name="Andreson R."/>
            <person name="Gutowska M.A."/>
            <person name="Wolf J."/>
            <person name="Bergner S.V."/>
            <person name="Schilhabel M.B."/>
            <person name="Klostermeier U.C."/>
            <person name="Beiko R.G."/>
            <person name="Rosenstiel P."/>
            <person name="Hippler M."/>
            <person name="Laroche J."/>
        </authorList>
    </citation>
    <scope>NUCLEOTIDE SEQUENCE [LARGE SCALE GENOMIC DNA]</scope>
    <source>
        <strain evidence="1 2">CCMP1005</strain>
    </source>
</reference>